<gene>
    <name evidence="10" type="ORF">Zmor_016457</name>
</gene>
<evidence type="ECO:0000256" key="1">
    <source>
        <dbReference type="ARBA" id="ARBA00012513"/>
    </source>
</evidence>
<keyword evidence="5" id="KW-0418">Kinase</keyword>
<dbReference type="GO" id="GO:0005524">
    <property type="term" value="F:ATP binding"/>
    <property type="evidence" value="ECO:0007669"/>
    <property type="project" value="UniProtKB-KW"/>
</dbReference>
<evidence type="ECO:0000256" key="9">
    <source>
        <dbReference type="SAM" id="MobiDB-lite"/>
    </source>
</evidence>
<evidence type="ECO:0000256" key="5">
    <source>
        <dbReference type="ARBA" id="ARBA00022777"/>
    </source>
</evidence>
<dbReference type="EMBL" id="JALNTZ010000472">
    <property type="protein sequence ID" value="KAJ3634460.1"/>
    <property type="molecule type" value="Genomic_DNA"/>
</dbReference>
<accession>A0AA38M085</accession>
<dbReference type="GO" id="GO:0050684">
    <property type="term" value="P:regulation of mRNA processing"/>
    <property type="evidence" value="ECO:0007669"/>
    <property type="project" value="TreeGrafter"/>
</dbReference>
<keyword evidence="6" id="KW-0067">ATP-binding</keyword>
<proteinExistence type="predicted"/>
<evidence type="ECO:0000256" key="4">
    <source>
        <dbReference type="ARBA" id="ARBA00022741"/>
    </source>
</evidence>
<dbReference type="GO" id="GO:0000245">
    <property type="term" value="P:spliceosomal complex assembly"/>
    <property type="evidence" value="ECO:0007669"/>
    <property type="project" value="TreeGrafter"/>
</dbReference>
<dbReference type="InterPro" id="IPR051334">
    <property type="entry name" value="SRPK"/>
</dbReference>
<sequence length="72" mass="8260">MWSLACMLFELATGDYLFQPKRGRHYSRDEGCLFTTDGALTLIAPPAFHRPSRHDSRAYRPHPKIALRQGKT</sequence>
<name>A0AA38M085_9CUCU</name>
<dbReference type="GO" id="GO:0005737">
    <property type="term" value="C:cytoplasm"/>
    <property type="evidence" value="ECO:0007669"/>
    <property type="project" value="TreeGrafter"/>
</dbReference>
<evidence type="ECO:0000313" key="11">
    <source>
        <dbReference type="Proteomes" id="UP001168821"/>
    </source>
</evidence>
<dbReference type="Proteomes" id="UP001168821">
    <property type="component" value="Unassembled WGS sequence"/>
</dbReference>
<evidence type="ECO:0000313" key="10">
    <source>
        <dbReference type="EMBL" id="KAJ3634460.1"/>
    </source>
</evidence>
<dbReference type="PANTHER" id="PTHR47634:SF9">
    <property type="entry name" value="PROTEIN KINASE DOMAIN-CONTAINING PROTEIN-RELATED"/>
    <property type="match status" value="1"/>
</dbReference>
<evidence type="ECO:0000256" key="7">
    <source>
        <dbReference type="ARBA" id="ARBA00047899"/>
    </source>
</evidence>
<evidence type="ECO:0000256" key="2">
    <source>
        <dbReference type="ARBA" id="ARBA00022527"/>
    </source>
</evidence>
<keyword evidence="3" id="KW-0808">Transferase</keyword>
<keyword evidence="2" id="KW-0723">Serine/threonine-protein kinase</keyword>
<dbReference type="SUPFAM" id="SSF56112">
    <property type="entry name" value="Protein kinase-like (PK-like)"/>
    <property type="match status" value="1"/>
</dbReference>
<evidence type="ECO:0000256" key="3">
    <source>
        <dbReference type="ARBA" id="ARBA00022679"/>
    </source>
</evidence>
<comment type="catalytic activity">
    <reaction evidence="8">
        <text>L-seryl-[protein] + ATP = O-phospho-L-seryl-[protein] + ADP + H(+)</text>
        <dbReference type="Rhea" id="RHEA:17989"/>
        <dbReference type="Rhea" id="RHEA-COMP:9863"/>
        <dbReference type="Rhea" id="RHEA-COMP:11604"/>
        <dbReference type="ChEBI" id="CHEBI:15378"/>
        <dbReference type="ChEBI" id="CHEBI:29999"/>
        <dbReference type="ChEBI" id="CHEBI:30616"/>
        <dbReference type="ChEBI" id="CHEBI:83421"/>
        <dbReference type="ChEBI" id="CHEBI:456216"/>
        <dbReference type="EC" id="2.7.11.1"/>
    </reaction>
</comment>
<dbReference type="AlphaFoldDB" id="A0AA38M085"/>
<dbReference type="GO" id="GO:0005634">
    <property type="term" value="C:nucleus"/>
    <property type="evidence" value="ECO:0007669"/>
    <property type="project" value="TreeGrafter"/>
</dbReference>
<protein>
    <recommendedName>
        <fullName evidence="1">non-specific serine/threonine protein kinase</fullName>
        <ecNumber evidence="1">2.7.11.1</ecNumber>
    </recommendedName>
</protein>
<evidence type="ECO:0000256" key="8">
    <source>
        <dbReference type="ARBA" id="ARBA00048679"/>
    </source>
</evidence>
<keyword evidence="11" id="KW-1185">Reference proteome</keyword>
<keyword evidence="4" id="KW-0547">Nucleotide-binding</keyword>
<organism evidence="10 11">
    <name type="scientific">Zophobas morio</name>
    <dbReference type="NCBI Taxonomy" id="2755281"/>
    <lineage>
        <taxon>Eukaryota</taxon>
        <taxon>Metazoa</taxon>
        <taxon>Ecdysozoa</taxon>
        <taxon>Arthropoda</taxon>
        <taxon>Hexapoda</taxon>
        <taxon>Insecta</taxon>
        <taxon>Pterygota</taxon>
        <taxon>Neoptera</taxon>
        <taxon>Endopterygota</taxon>
        <taxon>Coleoptera</taxon>
        <taxon>Polyphaga</taxon>
        <taxon>Cucujiformia</taxon>
        <taxon>Tenebrionidae</taxon>
        <taxon>Zophobas</taxon>
    </lineage>
</organism>
<feature type="compositionally biased region" description="Basic residues" evidence="9">
    <location>
        <begin position="59"/>
        <end position="72"/>
    </location>
</feature>
<reference evidence="10" key="1">
    <citation type="journal article" date="2023" name="G3 (Bethesda)">
        <title>Whole genome assemblies of Zophobas morio and Tenebrio molitor.</title>
        <authorList>
            <person name="Kaur S."/>
            <person name="Stinson S.A."/>
            <person name="diCenzo G.C."/>
        </authorList>
    </citation>
    <scope>NUCLEOTIDE SEQUENCE</scope>
    <source>
        <strain evidence="10">QUZm001</strain>
    </source>
</reference>
<comment type="catalytic activity">
    <reaction evidence="7">
        <text>L-threonyl-[protein] + ATP = O-phospho-L-threonyl-[protein] + ADP + H(+)</text>
        <dbReference type="Rhea" id="RHEA:46608"/>
        <dbReference type="Rhea" id="RHEA-COMP:11060"/>
        <dbReference type="Rhea" id="RHEA-COMP:11605"/>
        <dbReference type="ChEBI" id="CHEBI:15378"/>
        <dbReference type="ChEBI" id="CHEBI:30013"/>
        <dbReference type="ChEBI" id="CHEBI:30616"/>
        <dbReference type="ChEBI" id="CHEBI:61977"/>
        <dbReference type="ChEBI" id="CHEBI:456216"/>
        <dbReference type="EC" id="2.7.11.1"/>
    </reaction>
</comment>
<feature type="region of interest" description="Disordered" evidence="9">
    <location>
        <begin position="49"/>
        <end position="72"/>
    </location>
</feature>
<dbReference type="EC" id="2.7.11.1" evidence="1"/>
<comment type="caution">
    <text evidence="10">The sequence shown here is derived from an EMBL/GenBank/DDBJ whole genome shotgun (WGS) entry which is preliminary data.</text>
</comment>
<dbReference type="InterPro" id="IPR011009">
    <property type="entry name" value="Kinase-like_dom_sf"/>
</dbReference>
<dbReference type="GO" id="GO:0004674">
    <property type="term" value="F:protein serine/threonine kinase activity"/>
    <property type="evidence" value="ECO:0007669"/>
    <property type="project" value="UniProtKB-KW"/>
</dbReference>
<evidence type="ECO:0000256" key="6">
    <source>
        <dbReference type="ARBA" id="ARBA00022840"/>
    </source>
</evidence>
<dbReference type="PANTHER" id="PTHR47634">
    <property type="entry name" value="PROTEIN KINASE DOMAIN-CONTAINING PROTEIN-RELATED"/>
    <property type="match status" value="1"/>
</dbReference>
<dbReference type="Gene3D" id="1.10.510.10">
    <property type="entry name" value="Transferase(Phosphotransferase) domain 1"/>
    <property type="match status" value="1"/>
</dbReference>